<dbReference type="EMBL" id="PVTE01000009">
    <property type="protein sequence ID" value="PRY38442.1"/>
    <property type="molecule type" value="Genomic_DNA"/>
</dbReference>
<protein>
    <submittedName>
        <fullName evidence="1">Uncharacterized protein</fullName>
    </submittedName>
</protein>
<organism evidence="1 2">
    <name type="scientific">Spirosoma oryzae</name>
    <dbReference type="NCBI Taxonomy" id="1469603"/>
    <lineage>
        <taxon>Bacteria</taxon>
        <taxon>Pseudomonadati</taxon>
        <taxon>Bacteroidota</taxon>
        <taxon>Cytophagia</taxon>
        <taxon>Cytophagales</taxon>
        <taxon>Cytophagaceae</taxon>
        <taxon>Spirosoma</taxon>
    </lineage>
</organism>
<keyword evidence="2" id="KW-1185">Reference proteome</keyword>
<dbReference type="RefSeq" id="WP_106138174.1">
    <property type="nucleotide sequence ID" value="NZ_PVTE01000009.1"/>
</dbReference>
<evidence type="ECO:0000313" key="2">
    <source>
        <dbReference type="Proteomes" id="UP000238375"/>
    </source>
</evidence>
<name>A0A2T0SYE5_9BACT</name>
<dbReference type="AlphaFoldDB" id="A0A2T0SYE5"/>
<proteinExistence type="predicted"/>
<evidence type="ECO:0000313" key="1">
    <source>
        <dbReference type="EMBL" id="PRY38442.1"/>
    </source>
</evidence>
<accession>A0A2T0SYE5</accession>
<reference evidence="1 2" key="1">
    <citation type="submission" date="2018-03" db="EMBL/GenBank/DDBJ databases">
        <title>Genomic Encyclopedia of Archaeal and Bacterial Type Strains, Phase II (KMG-II): from individual species to whole genera.</title>
        <authorList>
            <person name="Goeker M."/>
        </authorList>
    </citation>
    <scope>NUCLEOTIDE SEQUENCE [LARGE SCALE GENOMIC DNA]</scope>
    <source>
        <strain evidence="1 2">DSM 28354</strain>
    </source>
</reference>
<dbReference type="Proteomes" id="UP000238375">
    <property type="component" value="Unassembled WGS sequence"/>
</dbReference>
<comment type="caution">
    <text evidence="1">The sequence shown here is derived from an EMBL/GenBank/DDBJ whole genome shotgun (WGS) entry which is preliminary data.</text>
</comment>
<sequence length="68" mass="7146">MACSSCQDPPVAGCVDTLPADCLQFPDGTKAGGLLYQLKPLVSNNQLDLITYLKANPAVVAQLKLLLS</sequence>
<gene>
    <name evidence="1" type="ORF">CLV58_109169</name>
</gene>